<dbReference type="PANTHER" id="PTHR40465">
    <property type="entry name" value="CHROMOSOME 1, WHOLE GENOME SHOTGUN SEQUENCE"/>
    <property type="match status" value="1"/>
</dbReference>
<feature type="transmembrane region" description="Helical" evidence="1">
    <location>
        <begin position="205"/>
        <end position="227"/>
    </location>
</feature>
<feature type="transmembrane region" description="Helical" evidence="1">
    <location>
        <begin position="159"/>
        <end position="184"/>
    </location>
</feature>
<dbReference type="PANTHER" id="PTHR40465:SF1">
    <property type="entry name" value="DUF6534 DOMAIN-CONTAINING PROTEIN"/>
    <property type="match status" value="1"/>
</dbReference>
<dbReference type="Pfam" id="PF20152">
    <property type="entry name" value="DUF6534"/>
    <property type="match status" value="1"/>
</dbReference>
<dbReference type="Proteomes" id="UP000613580">
    <property type="component" value="Unassembled WGS sequence"/>
</dbReference>
<feature type="domain" description="DUF6534" evidence="2">
    <location>
        <begin position="168"/>
        <end position="256"/>
    </location>
</feature>
<name>A0A8H6SBE8_MYCCL</name>
<accession>A0A8H6SBE8</accession>
<keyword evidence="1" id="KW-0472">Membrane</keyword>
<feature type="transmembrane region" description="Helical" evidence="1">
    <location>
        <begin position="49"/>
        <end position="70"/>
    </location>
</feature>
<keyword evidence="1" id="KW-0812">Transmembrane</keyword>
<feature type="transmembrane region" description="Helical" evidence="1">
    <location>
        <begin position="123"/>
        <end position="147"/>
    </location>
</feature>
<evidence type="ECO:0000259" key="2">
    <source>
        <dbReference type="Pfam" id="PF20152"/>
    </source>
</evidence>
<protein>
    <recommendedName>
        <fullName evidence="2">DUF6534 domain-containing protein</fullName>
    </recommendedName>
</protein>
<proteinExistence type="predicted"/>
<evidence type="ECO:0000313" key="4">
    <source>
        <dbReference type="Proteomes" id="UP000613580"/>
    </source>
</evidence>
<dbReference type="AlphaFoldDB" id="A0A8H6SBE8"/>
<feature type="transmembrane region" description="Helical" evidence="1">
    <location>
        <begin position="90"/>
        <end position="111"/>
    </location>
</feature>
<feature type="transmembrane region" description="Helical" evidence="1">
    <location>
        <begin position="12"/>
        <end position="37"/>
    </location>
</feature>
<comment type="caution">
    <text evidence="3">The sequence shown here is derived from an EMBL/GenBank/DDBJ whole genome shotgun (WGS) entry which is preliminary data.</text>
</comment>
<dbReference type="EMBL" id="JACAZE010000017">
    <property type="protein sequence ID" value="KAF7296338.1"/>
    <property type="molecule type" value="Genomic_DNA"/>
</dbReference>
<gene>
    <name evidence="3" type="ORF">HMN09_01103900</name>
</gene>
<sequence length="327" mass="35956">MSSAPFDPDANYGAILVGALVSAVLFGVSTVQAYIYWQRFPDDRPAVKALVAAVWTLEAAHMGMMSHTLYTWLVIDYGNPAALLGRAPDSLVGFILMTVFVSVLVQTFFSYRIYILSRSLTWAMVLYASNLLRCGLGLAIFSLTLLSPTQLAFSQRFPWLLITLWSLSAAGDLAVMLSLVWLLWRQRRMTDNRQSEFLLDKIIKWTIETGVATSMFTTVMLICYHTMPNTLVWMGLFVGEARMFANSLFASLNSRTALRAVPRAYEANTSSDGIANASGSRTVAGAETLAFQPWGTAISNLQTATGPVGTKTEFGEELELELAKIAV</sequence>
<evidence type="ECO:0000256" key="1">
    <source>
        <dbReference type="SAM" id="Phobius"/>
    </source>
</evidence>
<dbReference type="OrthoDB" id="2535105at2759"/>
<dbReference type="InterPro" id="IPR045339">
    <property type="entry name" value="DUF6534"/>
</dbReference>
<evidence type="ECO:0000313" key="3">
    <source>
        <dbReference type="EMBL" id="KAF7296338.1"/>
    </source>
</evidence>
<keyword evidence="1" id="KW-1133">Transmembrane helix</keyword>
<reference evidence="3" key="1">
    <citation type="submission" date="2020-05" db="EMBL/GenBank/DDBJ databases">
        <title>Mycena genomes resolve the evolution of fungal bioluminescence.</title>
        <authorList>
            <person name="Tsai I.J."/>
        </authorList>
    </citation>
    <scope>NUCLEOTIDE SEQUENCE</scope>
    <source>
        <strain evidence="3">110903Hualien_Pintung</strain>
    </source>
</reference>
<keyword evidence="4" id="KW-1185">Reference proteome</keyword>
<organism evidence="3 4">
    <name type="scientific">Mycena chlorophos</name>
    <name type="common">Agaric fungus</name>
    <name type="synonym">Agaricus chlorophos</name>
    <dbReference type="NCBI Taxonomy" id="658473"/>
    <lineage>
        <taxon>Eukaryota</taxon>
        <taxon>Fungi</taxon>
        <taxon>Dikarya</taxon>
        <taxon>Basidiomycota</taxon>
        <taxon>Agaricomycotina</taxon>
        <taxon>Agaricomycetes</taxon>
        <taxon>Agaricomycetidae</taxon>
        <taxon>Agaricales</taxon>
        <taxon>Marasmiineae</taxon>
        <taxon>Mycenaceae</taxon>
        <taxon>Mycena</taxon>
    </lineage>
</organism>